<dbReference type="InterPro" id="IPR005650">
    <property type="entry name" value="BlaI_family"/>
</dbReference>
<accession>A0A517P6X3</accession>
<evidence type="ECO:0000256" key="4">
    <source>
        <dbReference type="ARBA" id="ARBA00023163"/>
    </source>
</evidence>
<dbReference type="SUPFAM" id="SSF46785">
    <property type="entry name" value="Winged helix' DNA-binding domain"/>
    <property type="match status" value="1"/>
</dbReference>
<dbReference type="RefSeq" id="WP_145357947.1">
    <property type="nucleotide sequence ID" value="NZ_CP036265.1"/>
</dbReference>
<reference evidence="5 6" key="1">
    <citation type="submission" date="2019-02" db="EMBL/GenBank/DDBJ databases">
        <title>Deep-cultivation of Planctomycetes and their phenomic and genomic characterization uncovers novel biology.</title>
        <authorList>
            <person name="Wiegand S."/>
            <person name="Jogler M."/>
            <person name="Boedeker C."/>
            <person name="Pinto D."/>
            <person name="Vollmers J."/>
            <person name="Rivas-Marin E."/>
            <person name="Kohn T."/>
            <person name="Peeters S.H."/>
            <person name="Heuer A."/>
            <person name="Rast P."/>
            <person name="Oberbeckmann S."/>
            <person name="Bunk B."/>
            <person name="Jeske O."/>
            <person name="Meyerdierks A."/>
            <person name="Storesund J.E."/>
            <person name="Kallscheuer N."/>
            <person name="Luecker S."/>
            <person name="Lage O.M."/>
            <person name="Pohl T."/>
            <person name="Merkel B.J."/>
            <person name="Hornburger P."/>
            <person name="Mueller R.-W."/>
            <person name="Bruemmer F."/>
            <person name="Labrenz M."/>
            <person name="Spormann A.M."/>
            <person name="Op den Camp H."/>
            <person name="Overmann J."/>
            <person name="Amann R."/>
            <person name="Jetten M.S.M."/>
            <person name="Mascher T."/>
            <person name="Medema M.H."/>
            <person name="Devos D.P."/>
            <person name="Kaster A.-K."/>
            <person name="Ovreas L."/>
            <person name="Rohde M."/>
            <person name="Galperin M.Y."/>
            <person name="Jogler C."/>
        </authorList>
    </citation>
    <scope>NUCLEOTIDE SEQUENCE [LARGE SCALE GENOMIC DNA]</scope>
    <source>
        <strain evidence="5 6">CA12</strain>
    </source>
</reference>
<keyword evidence="2" id="KW-0805">Transcription regulation</keyword>
<evidence type="ECO:0000313" key="6">
    <source>
        <dbReference type="Proteomes" id="UP000318741"/>
    </source>
</evidence>
<proteinExistence type="inferred from homology"/>
<dbReference type="GO" id="GO:0003677">
    <property type="term" value="F:DNA binding"/>
    <property type="evidence" value="ECO:0007669"/>
    <property type="project" value="UniProtKB-KW"/>
</dbReference>
<organism evidence="5 6">
    <name type="scientific">Alienimonas californiensis</name>
    <dbReference type="NCBI Taxonomy" id="2527989"/>
    <lineage>
        <taxon>Bacteria</taxon>
        <taxon>Pseudomonadati</taxon>
        <taxon>Planctomycetota</taxon>
        <taxon>Planctomycetia</taxon>
        <taxon>Planctomycetales</taxon>
        <taxon>Planctomycetaceae</taxon>
        <taxon>Alienimonas</taxon>
    </lineage>
</organism>
<evidence type="ECO:0000313" key="5">
    <source>
        <dbReference type="EMBL" id="QDT15115.1"/>
    </source>
</evidence>
<keyword evidence="4" id="KW-0804">Transcription</keyword>
<dbReference type="OrthoDB" id="280196at2"/>
<sequence length="140" mass="15548">MARPPAEELTDRELEVMHAVWDRPAEGAADAGEVTVAELRDALAADGRDLAHTTVATLVSILHRKGFLHRTDDRRPHRYRAARGFEEVSRNLVGELVRKVFGGSREALLARLVDDRLTAAERDLLEGVLRDNRDGTTDDA</sequence>
<dbReference type="PIRSF" id="PIRSF019455">
    <property type="entry name" value="CopR_AtkY"/>
    <property type="match status" value="1"/>
</dbReference>
<dbReference type="InterPro" id="IPR036388">
    <property type="entry name" value="WH-like_DNA-bd_sf"/>
</dbReference>
<evidence type="ECO:0000256" key="3">
    <source>
        <dbReference type="ARBA" id="ARBA00023125"/>
    </source>
</evidence>
<dbReference type="AlphaFoldDB" id="A0A517P6X3"/>
<evidence type="ECO:0000256" key="1">
    <source>
        <dbReference type="ARBA" id="ARBA00011046"/>
    </source>
</evidence>
<keyword evidence="6" id="KW-1185">Reference proteome</keyword>
<dbReference type="Proteomes" id="UP000318741">
    <property type="component" value="Chromosome"/>
</dbReference>
<name>A0A517P6X3_9PLAN</name>
<dbReference type="Gene3D" id="1.10.10.10">
    <property type="entry name" value="Winged helix-like DNA-binding domain superfamily/Winged helix DNA-binding domain"/>
    <property type="match status" value="1"/>
</dbReference>
<comment type="similarity">
    <text evidence="1">Belongs to the BlaI transcriptional regulatory family.</text>
</comment>
<gene>
    <name evidence="5" type="primary">blaI</name>
    <name evidence="5" type="ORF">CA12_11960</name>
</gene>
<dbReference type="GO" id="GO:0045892">
    <property type="term" value="P:negative regulation of DNA-templated transcription"/>
    <property type="evidence" value="ECO:0007669"/>
    <property type="project" value="InterPro"/>
</dbReference>
<keyword evidence="3" id="KW-0238">DNA-binding</keyword>
<dbReference type="EMBL" id="CP036265">
    <property type="protein sequence ID" value="QDT15115.1"/>
    <property type="molecule type" value="Genomic_DNA"/>
</dbReference>
<protein>
    <submittedName>
        <fullName evidence="5">Transcriptional regulator BlaI</fullName>
    </submittedName>
</protein>
<dbReference type="InterPro" id="IPR036390">
    <property type="entry name" value="WH_DNA-bd_sf"/>
</dbReference>
<dbReference type="Pfam" id="PF03965">
    <property type="entry name" value="Penicillinase_R"/>
    <property type="match status" value="1"/>
</dbReference>
<dbReference type="KEGG" id="acaf:CA12_11960"/>
<evidence type="ECO:0000256" key="2">
    <source>
        <dbReference type="ARBA" id="ARBA00023015"/>
    </source>
</evidence>